<gene>
    <name evidence="3" type="ORF">CYFUS_003603</name>
</gene>
<feature type="domain" description="VWFA" evidence="2">
    <location>
        <begin position="443"/>
        <end position="608"/>
    </location>
</feature>
<dbReference type="RefSeq" id="WP_095986378.1">
    <property type="nucleotide sequence ID" value="NZ_CP022098.1"/>
</dbReference>
<dbReference type="Proteomes" id="UP000217257">
    <property type="component" value="Chromosome"/>
</dbReference>
<feature type="region of interest" description="Disordered" evidence="1">
    <location>
        <begin position="143"/>
        <end position="162"/>
    </location>
</feature>
<evidence type="ECO:0000256" key="1">
    <source>
        <dbReference type="SAM" id="MobiDB-lite"/>
    </source>
</evidence>
<protein>
    <recommendedName>
        <fullName evidence="2">VWFA domain-containing protein</fullName>
    </recommendedName>
</protein>
<accession>A0A250J3S6</accession>
<organism evidence="3 4">
    <name type="scientific">Cystobacter fuscus</name>
    <dbReference type="NCBI Taxonomy" id="43"/>
    <lineage>
        <taxon>Bacteria</taxon>
        <taxon>Pseudomonadati</taxon>
        <taxon>Myxococcota</taxon>
        <taxon>Myxococcia</taxon>
        <taxon>Myxococcales</taxon>
        <taxon>Cystobacterineae</taxon>
        <taxon>Archangiaceae</taxon>
        <taxon>Cystobacter</taxon>
    </lineage>
</organism>
<dbReference type="CDD" id="cd00198">
    <property type="entry name" value="vWFA"/>
    <property type="match status" value="1"/>
</dbReference>
<dbReference type="SUPFAM" id="SSF53300">
    <property type="entry name" value="vWA-like"/>
    <property type="match status" value="1"/>
</dbReference>
<dbReference type="EMBL" id="CP022098">
    <property type="protein sequence ID" value="ATB38170.1"/>
    <property type="molecule type" value="Genomic_DNA"/>
</dbReference>
<reference evidence="3 4" key="1">
    <citation type="submission" date="2017-06" db="EMBL/GenBank/DDBJ databases">
        <title>Sequencing and comparative analysis of myxobacterial genomes.</title>
        <authorList>
            <person name="Rupp O."/>
            <person name="Goesmann A."/>
            <person name="Sogaard-Andersen L."/>
        </authorList>
    </citation>
    <scope>NUCLEOTIDE SEQUENCE [LARGE SCALE GENOMIC DNA]</scope>
    <source>
        <strain evidence="3 4">DSM 52655</strain>
    </source>
</reference>
<dbReference type="KEGG" id="cfus:CYFUS_003603"/>
<proteinExistence type="predicted"/>
<dbReference type="InterPro" id="IPR002035">
    <property type="entry name" value="VWF_A"/>
</dbReference>
<name>A0A250J3S6_9BACT</name>
<dbReference type="PROSITE" id="PS50234">
    <property type="entry name" value="VWFA"/>
    <property type="match status" value="1"/>
</dbReference>
<sequence length="767" mass="85938">MLGSRLAHLRLQLDSLQERPSRGEGMRSWWRGMTAPAEVDLSLPTVTALDRALERVGVHTLADARLLLELGVKKGRVGELAKGLKERAHEALEEFERTLEAVHKMHHAGRTPPGARTTLERGFVRLVRVLRVADLFLSPSAPTPDSGEAQLFPRPGPSWNAQRAPTRARMAVAEFLAQRARATVDDVVQKRRDLDMAHELLLRIGMEHDRERGVALRHEVAQARERVRDTPPTRSLEELVEQVRQSAVREPQLAWRSLRGLYERAVEAEQPQLAAAARAALTRLMPPRESMRALLESAERDELRRWFGEEQPPARADKVEGLRPEDSSADELLADLAFSLRPEQRAAFELAAGCARYFDVEDVLSDEVVEVNPRKVRPVPRLVPHPTQNMTFERTGGLHDVHNFVLSDPRMLLYDLASHRQLVRAYLEDEPPPEPKKKKRTAVRVYVCDASGSMHGARARFRDALIIAELNNLRVKARQGLPFDPLYFSFFNDIPTELSRVDTAREATRQIEKLFRHSPAEGQTDITLALMSAFDSIRAARGRDPYLARATVVIITDGEDRVDLELIRRTRAPMDSLDIALSFVSLGEENPDLKSLVQEQSARGGRAFYHHLSDREIQWARTEFDSPWRTLLPRDVPVTPEALEALGPHLAALEALATGRSAPAAPLVSEASFDALFPAPEALARQQAPEVPEPEVVARVADILDALVETSALAPADRRATETLVLLRHLLDVYQLTPARYLAAFATGSPEVHERLARVRLLCRPFG</sequence>
<dbReference type="AlphaFoldDB" id="A0A250J3S6"/>
<evidence type="ECO:0000259" key="2">
    <source>
        <dbReference type="PROSITE" id="PS50234"/>
    </source>
</evidence>
<evidence type="ECO:0000313" key="4">
    <source>
        <dbReference type="Proteomes" id="UP000217257"/>
    </source>
</evidence>
<dbReference type="InterPro" id="IPR036465">
    <property type="entry name" value="vWFA_dom_sf"/>
</dbReference>
<dbReference type="Gene3D" id="3.40.50.410">
    <property type="entry name" value="von Willebrand factor, type A domain"/>
    <property type="match status" value="1"/>
</dbReference>
<evidence type="ECO:0000313" key="3">
    <source>
        <dbReference type="EMBL" id="ATB38170.1"/>
    </source>
</evidence>